<keyword evidence="5 12" id="KW-0547">Nucleotide-binding</keyword>
<keyword evidence="6 12" id="KW-0067">ATP-binding</keyword>
<protein>
    <recommendedName>
        <fullName evidence="14">Phospholipid-transporting ATPase</fullName>
        <ecNumber evidence="14">7.6.2.1</ecNumber>
    </recommendedName>
</protein>
<dbReference type="GO" id="GO:0000287">
    <property type="term" value="F:magnesium ion binding"/>
    <property type="evidence" value="ECO:0007669"/>
    <property type="project" value="UniProtKB-UniRule"/>
</dbReference>
<dbReference type="InterPro" id="IPR032630">
    <property type="entry name" value="P_typ_ATPase_c"/>
</dbReference>
<feature type="transmembrane region" description="Helical" evidence="14">
    <location>
        <begin position="414"/>
        <end position="431"/>
    </location>
</feature>
<keyword evidence="10 14" id="KW-0472">Membrane</keyword>
<evidence type="ECO:0000256" key="8">
    <source>
        <dbReference type="ARBA" id="ARBA00022967"/>
    </source>
</evidence>
<evidence type="ECO:0000256" key="10">
    <source>
        <dbReference type="ARBA" id="ARBA00023136"/>
    </source>
</evidence>
<evidence type="ECO:0000256" key="11">
    <source>
        <dbReference type="ARBA" id="ARBA00034036"/>
    </source>
</evidence>
<dbReference type="InterPro" id="IPR036412">
    <property type="entry name" value="HAD-like_sf"/>
</dbReference>
<feature type="binding site" evidence="12">
    <location>
        <position position="215"/>
    </location>
    <ligand>
        <name>ATP</name>
        <dbReference type="ChEBI" id="CHEBI:30616"/>
    </ligand>
</feature>
<feature type="transmembrane region" description="Helical" evidence="14">
    <location>
        <begin position="470"/>
        <end position="496"/>
    </location>
</feature>
<evidence type="ECO:0000256" key="14">
    <source>
        <dbReference type="RuleBase" id="RU362033"/>
    </source>
</evidence>
<dbReference type="GO" id="GO:0140326">
    <property type="term" value="F:ATPase-coupled intramembrane lipid transporter activity"/>
    <property type="evidence" value="ECO:0007669"/>
    <property type="project" value="UniProtKB-EC"/>
</dbReference>
<dbReference type="PANTHER" id="PTHR24092:SF91">
    <property type="entry name" value="PHOSPHOLIPID-TRANSPORTING ATPASE 1"/>
    <property type="match status" value="1"/>
</dbReference>
<dbReference type="EMBL" id="JAMRDG010000002">
    <property type="protein sequence ID" value="KAJ3684639.1"/>
    <property type="molecule type" value="Genomic_DNA"/>
</dbReference>
<evidence type="ECO:0000259" key="15">
    <source>
        <dbReference type="Pfam" id="PF16212"/>
    </source>
</evidence>
<gene>
    <name evidence="16" type="ORF">LUZ61_013803</name>
</gene>
<feature type="binding site" evidence="13">
    <location>
        <position position="245"/>
    </location>
    <ligand>
        <name>Mg(2+)</name>
        <dbReference type="ChEBI" id="CHEBI:18420"/>
    </ligand>
</feature>
<keyword evidence="8 14" id="KW-1278">Translocase</keyword>
<feature type="binding site" evidence="12">
    <location>
        <position position="245"/>
    </location>
    <ligand>
        <name>ATP</name>
        <dbReference type="ChEBI" id="CHEBI:30616"/>
    </ligand>
</feature>
<dbReference type="Pfam" id="PF16212">
    <property type="entry name" value="PhoLip_ATPase_C"/>
    <property type="match status" value="1"/>
</dbReference>
<dbReference type="FunFam" id="3.40.50.1000:FF:000221">
    <property type="entry name" value="Phospholipid-transporting ATPase"/>
    <property type="match status" value="1"/>
</dbReference>
<evidence type="ECO:0000256" key="5">
    <source>
        <dbReference type="ARBA" id="ARBA00022741"/>
    </source>
</evidence>
<proteinExistence type="inferred from homology"/>
<feature type="binding site" evidence="12">
    <location>
        <position position="110"/>
    </location>
    <ligand>
        <name>ATP</name>
        <dbReference type="ChEBI" id="CHEBI:30616"/>
    </ligand>
</feature>
<dbReference type="GO" id="GO:0005886">
    <property type="term" value="C:plasma membrane"/>
    <property type="evidence" value="ECO:0007669"/>
    <property type="project" value="TreeGrafter"/>
</dbReference>
<keyword evidence="4 13" id="KW-0479">Metal-binding</keyword>
<evidence type="ECO:0000313" key="16">
    <source>
        <dbReference type="EMBL" id="KAJ3684639.1"/>
    </source>
</evidence>
<evidence type="ECO:0000256" key="4">
    <source>
        <dbReference type="ARBA" id="ARBA00022723"/>
    </source>
</evidence>
<dbReference type="NCBIfam" id="TIGR01652">
    <property type="entry name" value="ATPase-Plipid"/>
    <property type="match status" value="1"/>
</dbReference>
<feature type="transmembrane region" description="Helical" evidence="14">
    <location>
        <begin position="334"/>
        <end position="351"/>
    </location>
</feature>
<feature type="binding site" evidence="12">
    <location>
        <position position="244"/>
    </location>
    <ligand>
        <name>ATP</name>
        <dbReference type="ChEBI" id="CHEBI:30616"/>
    </ligand>
</feature>
<organism evidence="16 17">
    <name type="scientific">Rhynchospora tenuis</name>
    <dbReference type="NCBI Taxonomy" id="198213"/>
    <lineage>
        <taxon>Eukaryota</taxon>
        <taxon>Viridiplantae</taxon>
        <taxon>Streptophyta</taxon>
        <taxon>Embryophyta</taxon>
        <taxon>Tracheophyta</taxon>
        <taxon>Spermatophyta</taxon>
        <taxon>Magnoliopsida</taxon>
        <taxon>Liliopsida</taxon>
        <taxon>Poales</taxon>
        <taxon>Cyperaceae</taxon>
        <taxon>Cyperoideae</taxon>
        <taxon>Rhynchosporeae</taxon>
        <taxon>Rhynchospora</taxon>
    </lineage>
</organism>
<dbReference type="PANTHER" id="PTHR24092">
    <property type="entry name" value="PROBABLE PHOSPHOLIPID-TRANSPORTING ATPASE"/>
    <property type="match status" value="1"/>
</dbReference>
<reference evidence="16 17" key="1">
    <citation type="journal article" date="2022" name="Cell">
        <title>Repeat-based holocentromeres influence genome architecture and karyotype evolution.</title>
        <authorList>
            <person name="Hofstatter P.G."/>
            <person name="Thangavel G."/>
            <person name="Lux T."/>
            <person name="Neumann P."/>
            <person name="Vondrak T."/>
            <person name="Novak P."/>
            <person name="Zhang M."/>
            <person name="Costa L."/>
            <person name="Castellani M."/>
            <person name="Scott A."/>
            <person name="Toegelov H."/>
            <person name="Fuchs J."/>
            <person name="Mata-Sucre Y."/>
            <person name="Dias Y."/>
            <person name="Vanzela A.L.L."/>
            <person name="Huettel B."/>
            <person name="Almeida C.C.S."/>
            <person name="Simkova H."/>
            <person name="Souza G."/>
            <person name="Pedrosa-Harand A."/>
            <person name="Macas J."/>
            <person name="Mayer K.F.X."/>
            <person name="Houben A."/>
            <person name="Marques A."/>
        </authorList>
    </citation>
    <scope>NUCLEOTIDE SEQUENCE [LARGE SCALE GENOMIC DNA]</scope>
    <source>
        <strain evidence="16">RhyTen1mFocal</strain>
    </source>
</reference>
<dbReference type="GO" id="GO:0045332">
    <property type="term" value="P:phospholipid translocation"/>
    <property type="evidence" value="ECO:0007669"/>
    <property type="project" value="TreeGrafter"/>
</dbReference>
<feature type="domain" description="P-type ATPase C-terminal" evidence="15">
    <location>
        <begin position="267"/>
        <end position="506"/>
    </location>
</feature>
<evidence type="ECO:0000256" key="13">
    <source>
        <dbReference type="PIRSR" id="PIRSR606539-3"/>
    </source>
</evidence>
<dbReference type="InterPro" id="IPR006539">
    <property type="entry name" value="P-type_ATPase_IV"/>
</dbReference>
<dbReference type="SUPFAM" id="SSF56784">
    <property type="entry name" value="HAD-like"/>
    <property type="match status" value="1"/>
</dbReference>
<dbReference type="AlphaFoldDB" id="A0AAD5Z2X4"/>
<feature type="binding site" evidence="12">
    <location>
        <position position="221"/>
    </location>
    <ligand>
        <name>ATP</name>
        <dbReference type="ChEBI" id="CHEBI:30616"/>
    </ligand>
</feature>
<comment type="catalytic activity">
    <reaction evidence="11 14">
        <text>ATP + H2O + phospholipidSide 1 = ADP + phosphate + phospholipidSide 2.</text>
        <dbReference type="EC" id="7.6.2.1"/>
    </reaction>
</comment>
<dbReference type="EC" id="7.6.2.1" evidence="14"/>
<dbReference type="Proteomes" id="UP001210211">
    <property type="component" value="Unassembled WGS sequence"/>
</dbReference>
<dbReference type="NCBIfam" id="TIGR01494">
    <property type="entry name" value="ATPase_P-type"/>
    <property type="match status" value="2"/>
</dbReference>
<evidence type="ECO:0000313" key="17">
    <source>
        <dbReference type="Proteomes" id="UP001210211"/>
    </source>
</evidence>
<evidence type="ECO:0000256" key="12">
    <source>
        <dbReference type="PIRSR" id="PIRSR606539-2"/>
    </source>
</evidence>
<evidence type="ECO:0000256" key="1">
    <source>
        <dbReference type="ARBA" id="ARBA00004141"/>
    </source>
</evidence>
<name>A0AAD5Z2X4_9POAL</name>
<feature type="transmembrane region" description="Helical" evidence="14">
    <location>
        <begin position="303"/>
        <end position="322"/>
    </location>
</feature>
<keyword evidence="7 13" id="KW-0460">Magnesium</keyword>
<comment type="subcellular location">
    <subcellularLocation>
        <location evidence="1 14">Membrane</location>
        <topology evidence="1 14">Multi-pass membrane protein</topology>
    </subcellularLocation>
</comment>
<evidence type="ECO:0000256" key="3">
    <source>
        <dbReference type="ARBA" id="ARBA00022692"/>
    </source>
</evidence>
<keyword evidence="3 14" id="KW-0812">Transmembrane</keyword>
<evidence type="ECO:0000256" key="6">
    <source>
        <dbReference type="ARBA" id="ARBA00022840"/>
    </source>
</evidence>
<feature type="binding site" evidence="12">
    <location>
        <position position="30"/>
    </location>
    <ligand>
        <name>ATP</name>
        <dbReference type="ChEBI" id="CHEBI:30616"/>
    </ligand>
</feature>
<dbReference type="InterPro" id="IPR023214">
    <property type="entry name" value="HAD_sf"/>
</dbReference>
<dbReference type="InterPro" id="IPR001757">
    <property type="entry name" value="P_typ_ATPase"/>
</dbReference>
<feature type="binding site" evidence="13">
    <location>
        <position position="241"/>
    </location>
    <ligand>
        <name>Mg(2+)</name>
        <dbReference type="ChEBI" id="CHEBI:18420"/>
    </ligand>
</feature>
<feature type="binding site" evidence="12">
    <location>
        <position position="111"/>
    </location>
    <ligand>
        <name>ATP</name>
        <dbReference type="ChEBI" id="CHEBI:30616"/>
    </ligand>
</feature>
<accession>A0AAD5Z2X4</accession>
<dbReference type="GO" id="GO:0016887">
    <property type="term" value="F:ATP hydrolysis activity"/>
    <property type="evidence" value="ECO:0007669"/>
    <property type="project" value="InterPro"/>
</dbReference>
<dbReference type="GO" id="GO:0005524">
    <property type="term" value="F:ATP binding"/>
    <property type="evidence" value="ECO:0007669"/>
    <property type="project" value="UniProtKB-UniRule"/>
</dbReference>
<keyword evidence="9 14" id="KW-1133">Transmembrane helix</keyword>
<keyword evidence="17" id="KW-1185">Reference proteome</keyword>
<evidence type="ECO:0000256" key="2">
    <source>
        <dbReference type="ARBA" id="ARBA00008109"/>
    </source>
</evidence>
<comment type="similarity">
    <text evidence="2 14">Belongs to the cation transport ATPase (P-type) (TC 3.A.3) family. Type IV subfamily.</text>
</comment>
<dbReference type="SUPFAM" id="SSF81665">
    <property type="entry name" value="Calcium ATPase, transmembrane domain M"/>
    <property type="match status" value="1"/>
</dbReference>
<dbReference type="InterPro" id="IPR023298">
    <property type="entry name" value="ATPase_P-typ_TM_dom_sf"/>
</dbReference>
<comment type="cofactor">
    <cofactor evidence="13">
        <name>Mg(2+)</name>
        <dbReference type="ChEBI" id="CHEBI:18420"/>
    </cofactor>
</comment>
<feature type="transmembrane region" description="Helical" evidence="14">
    <location>
        <begin position="380"/>
        <end position="402"/>
    </location>
</feature>
<sequence length="540" mass="60602">MFSIINRALDPEVIRLTESHLHCYSTLGLRTLVIGMRNLSQADFDEWQSAYEHASTAVFGRGNLLRAVASQIESNVNILGASGIEDKLQKGVPEAIESLRQAGIRVWVLTGDKQETAISIGYSCKLLTNEMTQIVINHSTMDACKKSLEDAVAMVSKLKAISAAGESAVSAVGSPRRVSLALVIDGNSLVYILDTQLEEQLFKVAIACEVVLCCRVAPLQKAGIVALIKNRTDDMTLAIGDGANDVSMIQMADVGIGISGQEGRQAVMASDFSMGQFRFLVPLLLVHGHWNYQRMGYMILYNFYKNAAFVFVLFWYVLYTAYTLTTAVTEWSSMLYSVLYTALPTIVVAIFDKDLSRRTLLKYPKLYGSGQREERYNTKLFVFCMMESVWQSLVIFYIPYFVYKRSTIDMSSLGDIWTVAAVIVVNCHLALDVVRWNWVIHAFIWGTILATAICVVVLDSIWFLPGYWAIYHVMGSGLFWALLLIITVAALVPHFITKVFGEYFMPDDIQIGRELEKFWGDSIQTPRSEIQMRTLSRHQH</sequence>
<evidence type="ECO:0000256" key="7">
    <source>
        <dbReference type="ARBA" id="ARBA00022842"/>
    </source>
</evidence>
<feature type="binding site" evidence="12">
    <location>
        <position position="112"/>
    </location>
    <ligand>
        <name>ATP</name>
        <dbReference type="ChEBI" id="CHEBI:30616"/>
    </ligand>
</feature>
<comment type="caution">
    <text evidence="16">The sequence shown here is derived from an EMBL/GenBank/DDBJ whole genome shotgun (WGS) entry which is preliminary data.</text>
</comment>
<feature type="transmembrane region" description="Helical" evidence="14">
    <location>
        <begin position="443"/>
        <end position="464"/>
    </location>
</feature>
<dbReference type="Gene3D" id="3.40.50.1000">
    <property type="entry name" value="HAD superfamily/HAD-like"/>
    <property type="match status" value="1"/>
</dbReference>
<evidence type="ECO:0000256" key="9">
    <source>
        <dbReference type="ARBA" id="ARBA00022989"/>
    </source>
</evidence>